<proteinExistence type="inferred from homology"/>
<evidence type="ECO:0000256" key="3">
    <source>
        <dbReference type="ARBA" id="ARBA00022771"/>
    </source>
</evidence>
<evidence type="ECO:0000313" key="10">
    <source>
        <dbReference type="Proteomes" id="UP001054889"/>
    </source>
</evidence>
<dbReference type="GO" id="GO:0006355">
    <property type="term" value="P:regulation of DNA-templated transcription"/>
    <property type="evidence" value="ECO:0007669"/>
    <property type="project" value="InterPro"/>
</dbReference>
<dbReference type="GO" id="GO:0030154">
    <property type="term" value="P:cell differentiation"/>
    <property type="evidence" value="ECO:0007669"/>
    <property type="project" value="TreeGrafter"/>
</dbReference>
<feature type="region of interest" description="Disordered" evidence="7">
    <location>
        <begin position="155"/>
        <end position="261"/>
    </location>
</feature>
<dbReference type="InterPro" id="IPR013088">
    <property type="entry name" value="Znf_NHR/GATA"/>
</dbReference>
<dbReference type="Gene3D" id="3.30.50.10">
    <property type="entry name" value="Erythroid Transcription Factor GATA-1, subunit A"/>
    <property type="match status" value="2"/>
</dbReference>
<sequence length="382" mass="41492">MSADGGAGEEEKSPLHYVLALPLSLPLPVAIARIDAGVQRRARTSRTHAKPAGWWAFRLPVPLPKAPAEDKVSSPEKEGKTQRLSVCLGLGAPSLSPAADLEDGEERPAKKTRRCVQCGSAETPQWRSGPMGRSTLCNACGVRLRAAGALREAVKLHPPPATPPPPPPPPESPGSDSDSPICQRRVPLGDVYLVRKNPVRERRTPRKGSSSPPRASSSSSAPSAIYLVRKKKPSKKPWRPRNTGQRCLHCGTTSTPQWREGPMGRHTLCNACGVRYRQGRLLPEYRPAASPTFVPSEHASRHREVVQLHRQRQGGSTKTQQLRRKQPLPPPTNNLPVDDHSLLFARCAGNSNSDEDDNNNVFLLEGPSAPLIVDGADQFLVS</sequence>
<evidence type="ECO:0000313" key="9">
    <source>
        <dbReference type="EMBL" id="GJN13691.1"/>
    </source>
</evidence>
<evidence type="ECO:0000256" key="7">
    <source>
        <dbReference type="SAM" id="MobiDB-lite"/>
    </source>
</evidence>
<feature type="region of interest" description="Disordered" evidence="7">
    <location>
        <begin position="95"/>
        <end position="132"/>
    </location>
</feature>
<dbReference type="GO" id="GO:0008270">
    <property type="term" value="F:zinc ion binding"/>
    <property type="evidence" value="ECO:0007669"/>
    <property type="project" value="UniProtKB-KW"/>
</dbReference>
<dbReference type="GO" id="GO:0005634">
    <property type="term" value="C:nucleus"/>
    <property type="evidence" value="ECO:0007669"/>
    <property type="project" value="TreeGrafter"/>
</dbReference>
<dbReference type="FunFam" id="3.30.50.10:FF:000041">
    <property type="entry name" value="GATA transcription factor 14"/>
    <property type="match status" value="1"/>
</dbReference>
<comment type="similarity">
    <text evidence="1">Belongs to the type IV zinc-finger family. Class A subfamily.</text>
</comment>
<dbReference type="InterPro" id="IPR051140">
    <property type="entry name" value="GATA_TF"/>
</dbReference>
<dbReference type="CDD" id="cd00202">
    <property type="entry name" value="ZnF_GATA"/>
    <property type="match status" value="2"/>
</dbReference>
<protein>
    <recommendedName>
        <fullName evidence="8">GATA-type domain-containing protein</fullName>
    </recommendedName>
</protein>
<dbReference type="Proteomes" id="UP001054889">
    <property type="component" value="Unassembled WGS sequence"/>
</dbReference>
<reference evidence="9" key="1">
    <citation type="journal article" date="2018" name="DNA Res.">
        <title>Multiple hybrid de novo genome assembly of finger millet, an orphan allotetraploid crop.</title>
        <authorList>
            <person name="Hatakeyama M."/>
            <person name="Aluri S."/>
            <person name="Balachadran M.T."/>
            <person name="Sivarajan S.R."/>
            <person name="Patrignani A."/>
            <person name="Gruter S."/>
            <person name="Poveda L."/>
            <person name="Shimizu-Inatsugi R."/>
            <person name="Baeten J."/>
            <person name="Francoijs K.J."/>
            <person name="Nataraja K.N."/>
            <person name="Reddy Y.A.N."/>
            <person name="Phadnis S."/>
            <person name="Ravikumar R.L."/>
            <person name="Schlapbach R."/>
            <person name="Sreeman S.M."/>
            <person name="Shimizu K.K."/>
        </authorList>
    </citation>
    <scope>NUCLEOTIDE SEQUENCE</scope>
</reference>
<reference evidence="9" key="2">
    <citation type="submission" date="2021-12" db="EMBL/GenBank/DDBJ databases">
        <title>Resequencing data analysis of finger millet.</title>
        <authorList>
            <person name="Hatakeyama M."/>
            <person name="Aluri S."/>
            <person name="Balachadran M.T."/>
            <person name="Sivarajan S.R."/>
            <person name="Poveda L."/>
            <person name="Shimizu-Inatsugi R."/>
            <person name="Schlapbach R."/>
            <person name="Sreeman S.M."/>
            <person name="Shimizu K.K."/>
        </authorList>
    </citation>
    <scope>NUCLEOTIDE SEQUENCE</scope>
</reference>
<feature type="region of interest" description="Disordered" evidence="7">
    <location>
        <begin position="307"/>
        <end position="338"/>
    </location>
</feature>
<accession>A0AAV5DU02</accession>
<keyword evidence="3 6" id="KW-0863">Zinc-finger</keyword>
<feature type="compositionally biased region" description="Low complexity" evidence="7">
    <location>
        <begin position="209"/>
        <end position="224"/>
    </location>
</feature>
<comment type="caution">
    <text evidence="9">The sequence shown here is derived from an EMBL/GenBank/DDBJ whole genome shotgun (WGS) entry which is preliminary data.</text>
</comment>
<dbReference type="AlphaFoldDB" id="A0AAV5DU02"/>
<evidence type="ECO:0000256" key="5">
    <source>
        <dbReference type="ARBA" id="ARBA00023159"/>
    </source>
</evidence>
<gene>
    <name evidence="9" type="primary">gb00423</name>
    <name evidence="9" type="ORF">PR202_gb00423</name>
</gene>
<feature type="domain" description="GATA-type" evidence="8">
    <location>
        <begin position="241"/>
        <end position="277"/>
    </location>
</feature>
<dbReference type="PROSITE" id="PS50114">
    <property type="entry name" value="GATA_ZN_FINGER_2"/>
    <property type="match status" value="2"/>
</dbReference>
<feature type="compositionally biased region" description="Pro residues" evidence="7">
    <location>
        <begin position="157"/>
        <end position="172"/>
    </location>
</feature>
<evidence type="ECO:0000256" key="6">
    <source>
        <dbReference type="PROSITE-ProRule" id="PRU00094"/>
    </source>
</evidence>
<keyword evidence="2" id="KW-0479">Metal-binding</keyword>
<dbReference type="PANTHER" id="PTHR45658">
    <property type="entry name" value="GATA TRANSCRIPTION FACTOR"/>
    <property type="match status" value="1"/>
</dbReference>
<dbReference type="GO" id="GO:0043565">
    <property type="term" value="F:sequence-specific DNA binding"/>
    <property type="evidence" value="ECO:0007669"/>
    <property type="project" value="InterPro"/>
</dbReference>
<dbReference type="PROSITE" id="PS00344">
    <property type="entry name" value="GATA_ZN_FINGER_1"/>
    <property type="match status" value="2"/>
</dbReference>
<keyword evidence="4" id="KW-0862">Zinc</keyword>
<evidence type="ECO:0000256" key="2">
    <source>
        <dbReference type="ARBA" id="ARBA00022723"/>
    </source>
</evidence>
<feature type="compositionally biased region" description="Basic residues" evidence="7">
    <location>
        <begin position="228"/>
        <end position="239"/>
    </location>
</feature>
<evidence type="ECO:0000259" key="8">
    <source>
        <dbReference type="PROSITE" id="PS50114"/>
    </source>
</evidence>
<dbReference type="PANTHER" id="PTHR45658:SF130">
    <property type="entry name" value="GATA TRANSCRIPTION FACTOR 14"/>
    <property type="match status" value="1"/>
</dbReference>
<dbReference type="SMART" id="SM00401">
    <property type="entry name" value="ZnF_GATA"/>
    <property type="match status" value="2"/>
</dbReference>
<feature type="domain" description="GATA-type" evidence="8">
    <location>
        <begin position="109"/>
        <end position="151"/>
    </location>
</feature>
<keyword evidence="5" id="KW-0010">Activator</keyword>
<dbReference type="InterPro" id="IPR000679">
    <property type="entry name" value="Znf_GATA"/>
</dbReference>
<organism evidence="9 10">
    <name type="scientific">Eleusine coracana subsp. coracana</name>
    <dbReference type="NCBI Taxonomy" id="191504"/>
    <lineage>
        <taxon>Eukaryota</taxon>
        <taxon>Viridiplantae</taxon>
        <taxon>Streptophyta</taxon>
        <taxon>Embryophyta</taxon>
        <taxon>Tracheophyta</taxon>
        <taxon>Spermatophyta</taxon>
        <taxon>Magnoliopsida</taxon>
        <taxon>Liliopsida</taxon>
        <taxon>Poales</taxon>
        <taxon>Poaceae</taxon>
        <taxon>PACMAD clade</taxon>
        <taxon>Chloridoideae</taxon>
        <taxon>Cynodonteae</taxon>
        <taxon>Eleusininae</taxon>
        <taxon>Eleusine</taxon>
    </lineage>
</organism>
<dbReference type="Pfam" id="PF00320">
    <property type="entry name" value="GATA"/>
    <property type="match status" value="2"/>
</dbReference>
<evidence type="ECO:0000256" key="4">
    <source>
        <dbReference type="ARBA" id="ARBA00022833"/>
    </source>
</evidence>
<dbReference type="EMBL" id="BQKI01000071">
    <property type="protein sequence ID" value="GJN13691.1"/>
    <property type="molecule type" value="Genomic_DNA"/>
</dbReference>
<name>A0AAV5DU02_ELECO</name>
<keyword evidence="10" id="KW-1185">Reference proteome</keyword>
<evidence type="ECO:0000256" key="1">
    <source>
        <dbReference type="ARBA" id="ARBA00005694"/>
    </source>
</evidence>
<dbReference type="SUPFAM" id="SSF57716">
    <property type="entry name" value="Glucocorticoid receptor-like (DNA-binding domain)"/>
    <property type="match status" value="2"/>
</dbReference>